<keyword evidence="6" id="KW-1185">Reference proteome</keyword>
<reference evidence="6" key="1">
    <citation type="journal article" date="2019" name="Int. J. Syst. Evol. Microbiol.">
        <title>The Global Catalogue of Microorganisms (GCM) 10K type strain sequencing project: providing services to taxonomists for standard genome sequencing and annotation.</title>
        <authorList>
            <consortium name="The Broad Institute Genomics Platform"/>
            <consortium name="The Broad Institute Genome Sequencing Center for Infectious Disease"/>
            <person name="Wu L."/>
            <person name="Ma J."/>
        </authorList>
    </citation>
    <scope>NUCLEOTIDE SEQUENCE [LARGE SCALE GENOMIC DNA]</scope>
    <source>
        <strain evidence="6">CCUG 53762</strain>
    </source>
</reference>
<dbReference type="Gene3D" id="3.40.50.10420">
    <property type="entry name" value="NagB/RpiA/CoA transferase-like"/>
    <property type="match status" value="1"/>
</dbReference>
<sequence length="189" mass="22433">MKQDIRLQKLTERKNLPKKDYWAFNDSILDKIKEIDWSRYHYVHLFLPITENNEVDTFEIISFFREQYPNIEIVVPRTNFKQCSMQHILFDYEHSILQKNKYGIPEPVFGKKIKPESIDVIFVPLLAFDLKGHRIGYGGGFYDRFLTQCKKEALKVGLSLFGPLEEDIICDKFDIRLNMCITPNNVFKF</sequence>
<dbReference type="InterPro" id="IPR002698">
    <property type="entry name" value="FTHF_cligase"/>
</dbReference>
<dbReference type="EC" id="6.3.3.2" evidence="4"/>
<dbReference type="SUPFAM" id="SSF100950">
    <property type="entry name" value="NagB/RpiA/CoA transferase-like"/>
    <property type="match status" value="1"/>
</dbReference>
<accession>A0ABW4ID59</accession>
<dbReference type="PANTHER" id="PTHR23407:SF1">
    <property type="entry name" value="5-FORMYLTETRAHYDROFOLATE CYCLO-LIGASE"/>
    <property type="match status" value="1"/>
</dbReference>
<dbReference type="NCBIfam" id="TIGR02727">
    <property type="entry name" value="MTHFS_bact"/>
    <property type="match status" value="1"/>
</dbReference>
<dbReference type="GO" id="GO:0030272">
    <property type="term" value="F:5-formyltetrahydrofolate cyclo-ligase activity"/>
    <property type="evidence" value="ECO:0007669"/>
    <property type="project" value="UniProtKB-EC"/>
</dbReference>
<organism evidence="5 6">
    <name type="scientific">Pseudopedobacter beijingensis</name>
    <dbReference type="NCBI Taxonomy" id="1207056"/>
    <lineage>
        <taxon>Bacteria</taxon>
        <taxon>Pseudomonadati</taxon>
        <taxon>Bacteroidota</taxon>
        <taxon>Sphingobacteriia</taxon>
        <taxon>Sphingobacteriales</taxon>
        <taxon>Sphingobacteriaceae</taxon>
        <taxon>Pseudopedobacter</taxon>
    </lineage>
</organism>
<evidence type="ECO:0000256" key="1">
    <source>
        <dbReference type="ARBA" id="ARBA00010638"/>
    </source>
</evidence>
<dbReference type="InterPro" id="IPR024185">
    <property type="entry name" value="FTHF_cligase-like_sf"/>
</dbReference>
<proteinExistence type="inferred from homology"/>
<protein>
    <recommendedName>
        <fullName evidence="4">5-formyltetrahydrofolate cyclo-ligase</fullName>
        <ecNumber evidence="4">6.3.3.2</ecNumber>
    </recommendedName>
</protein>
<keyword evidence="3 4" id="KW-0067">ATP-binding</keyword>
<dbReference type="PIRSF" id="PIRSF006806">
    <property type="entry name" value="FTHF_cligase"/>
    <property type="match status" value="1"/>
</dbReference>
<evidence type="ECO:0000313" key="5">
    <source>
        <dbReference type="EMBL" id="MFD1629929.1"/>
    </source>
</evidence>
<dbReference type="InterPro" id="IPR037171">
    <property type="entry name" value="NagB/RpiA_transferase-like"/>
</dbReference>
<dbReference type="Proteomes" id="UP001597118">
    <property type="component" value="Unassembled WGS sequence"/>
</dbReference>
<gene>
    <name evidence="5" type="ORF">ACFSAH_08575</name>
</gene>
<evidence type="ECO:0000256" key="3">
    <source>
        <dbReference type="ARBA" id="ARBA00022840"/>
    </source>
</evidence>
<dbReference type="RefSeq" id="WP_379662306.1">
    <property type="nucleotide sequence ID" value="NZ_JBHUDG010000012.1"/>
</dbReference>
<name>A0ABW4ID59_9SPHI</name>
<dbReference type="PANTHER" id="PTHR23407">
    <property type="entry name" value="ATPASE INHIBITOR/5-FORMYLTETRAHYDROFOLATE CYCLO-LIGASE"/>
    <property type="match status" value="1"/>
</dbReference>
<comment type="caution">
    <text evidence="5">The sequence shown here is derived from an EMBL/GenBank/DDBJ whole genome shotgun (WGS) entry which is preliminary data.</text>
</comment>
<keyword evidence="4" id="KW-0479">Metal-binding</keyword>
<keyword evidence="5" id="KW-0436">Ligase</keyword>
<dbReference type="EMBL" id="JBHUDG010000012">
    <property type="protein sequence ID" value="MFD1629929.1"/>
    <property type="molecule type" value="Genomic_DNA"/>
</dbReference>
<keyword evidence="2 4" id="KW-0547">Nucleotide-binding</keyword>
<evidence type="ECO:0000256" key="2">
    <source>
        <dbReference type="ARBA" id="ARBA00022741"/>
    </source>
</evidence>
<comment type="cofactor">
    <cofactor evidence="4">
        <name>Mg(2+)</name>
        <dbReference type="ChEBI" id="CHEBI:18420"/>
    </cofactor>
</comment>
<evidence type="ECO:0000256" key="4">
    <source>
        <dbReference type="RuleBase" id="RU361279"/>
    </source>
</evidence>
<keyword evidence="4" id="KW-0460">Magnesium</keyword>
<comment type="similarity">
    <text evidence="1 4">Belongs to the 5-formyltetrahydrofolate cyclo-ligase family.</text>
</comment>
<evidence type="ECO:0000313" key="6">
    <source>
        <dbReference type="Proteomes" id="UP001597118"/>
    </source>
</evidence>
<dbReference type="Pfam" id="PF01812">
    <property type="entry name" value="5-FTHF_cyc-lig"/>
    <property type="match status" value="1"/>
</dbReference>
<comment type="catalytic activity">
    <reaction evidence="4">
        <text>(6S)-5-formyl-5,6,7,8-tetrahydrofolate + ATP = (6R)-5,10-methenyltetrahydrofolate + ADP + phosphate</text>
        <dbReference type="Rhea" id="RHEA:10488"/>
        <dbReference type="ChEBI" id="CHEBI:30616"/>
        <dbReference type="ChEBI" id="CHEBI:43474"/>
        <dbReference type="ChEBI" id="CHEBI:57455"/>
        <dbReference type="ChEBI" id="CHEBI:57457"/>
        <dbReference type="ChEBI" id="CHEBI:456216"/>
        <dbReference type="EC" id="6.3.3.2"/>
    </reaction>
</comment>